<dbReference type="EMBL" id="JAWDGP010007976">
    <property type="protein sequence ID" value="KAK3698347.1"/>
    <property type="molecule type" value="Genomic_DNA"/>
</dbReference>
<protein>
    <submittedName>
        <fullName evidence="1">Uncharacterized protein</fullName>
    </submittedName>
</protein>
<keyword evidence="2" id="KW-1185">Reference proteome</keyword>
<comment type="caution">
    <text evidence="1">The sequence shown here is derived from an EMBL/GenBank/DDBJ whole genome shotgun (WGS) entry which is preliminary data.</text>
</comment>
<evidence type="ECO:0000313" key="2">
    <source>
        <dbReference type="Proteomes" id="UP001283361"/>
    </source>
</evidence>
<name>A0AAE0XN47_9GAST</name>
<accession>A0AAE0XN47</accession>
<dbReference type="AlphaFoldDB" id="A0AAE0XN47"/>
<sequence length="107" mass="11930">MALDLNYNGLNVTRIQESQMSGHVFERPSRSQNYVSSTRRESLVLHRLRGDKNRKIKDLSVSDRGRVSSCCYCCGQLAVDTQGHGVRAWIVSRTVAEFRAAATAVVS</sequence>
<reference evidence="1" key="1">
    <citation type="journal article" date="2023" name="G3 (Bethesda)">
        <title>A reference genome for the long-term kleptoplast-retaining sea slug Elysia crispata morphotype clarki.</title>
        <authorList>
            <person name="Eastman K.E."/>
            <person name="Pendleton A.L."/>
            <person name="Shaikh M.A."/>
            <person name="Suttiyut T."/>
            <person name="Ogas R."/>
            <person name="Tomko P."/>
            <person name="Gavelis G."/>
            <person name="Widhalm J.R."/>
            <person name="Wisecaver J.H."/>
        </authorList>
    </citation>
    <scope>NUCLEOTIDE SEQUENCE</scope>
    <source>
        <strain evidence="1">ECLA1</strain>
    </source>
</reference>
<gene>
    <name evidence="1" type="ORF">RRG08_022909</name>
</gene>
<proteinExistence type="predicted"/>
<evidence type="ECO:0000313" key="1">
    <source>
        <dbReference type="EMBL" id="KAK3698347.1"/>
    </source>
</evidence>
<organism evidence="1 2">
    <name type="scientific">Elysia crispata</name>
    <name type="common">lettuce slug</name>
    <dbReference type="NCBI Taxonomy" id="231223"/>
    <lineage>
        <taxon>Eukaryota</taxon>
        <taxon>Metazoa</taxon>
        <taxon>Spiralia</taxon>
        <taxon>Lophotrochozoa</taxon>
        <taxon>Mollusca</taxon>
        <taxon>Gastropoda</taxon>
        <taxon>Heterobranchia</taxon>
        <taxon>Euthyneura</taxon>
        <taxon>Panpulmonata</taxon>
        <taxon>Sacoglossa</taxon>
        <taxon>Placobranchoidea</taxon>
        <taxon>Plakobranchidae</taxon>
        <taxon>Elysia</taxon>
    </lineage>
</organism>
<dbReference type="Proteomes" id="UP001283361">
    <property type="component" value="Unassembled WGS sequence"/>
</dbReference>